<dbReference type="FunFam" id="1.25.40.10:FF:000058">
    <property type="entry name" value="Pre-mRNA processing factor 6"/>
    <property type="match status" value="1"/>
</dbReference>
<keyword evidence="4" id="KW-0597">Phosphoprotein</keyword>
<evidence type="ECO:0000256" key="9">
    <source>
        <dbReference type="ARBA" id="ARBA00023242"/>
    </source>
</evidence>
<gene>
    <name evidence="13" type="ORF">TCEB3V08_LOCUS5327</name>
</gene>
<dbReference type="GO" id="GO:0046540">
    <property type="term" value="C:U4/U6 x U5 tri-snRNP complex"/>
    <property type="evidence" value="ECO:0007669"/>
    <property type="project" value="TreeGrafter"/>
</dbReference>
<evidence type="ECO:0000256" key="3">
    <source>
        <dbReference type="ARBA" id="ARBA00020235"/>
    </source>
</evidence>
<dbReference type="InterPro" id="IPR011990">
    <property type="entry name" value="TPR-like_helical_dom_sf"/>
</dbReference>
<evidence type="ECO:0000256" key="4">
    <source>
        <dbReference type="ARBA" id="ARBA00022553"/>
    </source>
</evidence>
<evidence type="ECO:0000256" key="6">
    <source>
        <dbReference type="ARBA" id="ARBA00022728"/>
    </source>
</evidence>
<evidence type="ECO:0000313" key="13">
    <source>
        <dbReference type="EMBL" id="CAD7400057.1"/>
    </source>
</evidence>
<evidence type="ECO:0000256" key="8">
    <source>
        <dbReference type="ARBA" id="ARBA00023187"/>
    </source>
</evidence>
<dbReference type="InterPro" id="IPR003107">
    <property type="entry name" value="HAT"/>
</dbReference>
<dbReference type="PANTHER" id="PTHR11246">
    <property type="entry name" value="PRE-MRNA SPLICING FACTOR"/>
    <property type="match status" value="1"/>
</dbReference>
<dbReference type="Pfam" id="PF13432">
    <property type="entry name" value="TPR_16"/>
    <property type="match status" value="1"/>
</dbReference>
<dbReference type="FunFam" id="1.25.40.10:FF:000649">
    <property type="entry name" value="mRNA splicing factor (Prp1/Zer1), putative"/>
    <property type="match status" value="1"/>
</dbReference>
<comment type="function">
    <text evidence="12">Involved in pre-mRNA splicing as component of the U4/U6-U5 tri-snRNP complex, one of the building blocks of the spliceosome. Enhances dihydrotestosterone-induced transactivation activity of AR, as well as dexamethasone-induced transactivation activity of NR3C1, but does not affect estrogen-induced transactivation.</text>
</comment>
<evidence type="ECO:0000256" key="11">
    <source>
        <dbReference type="ARBA" id="ARBA00032140"/>
    </source>
</evidence>
<keyword evidence="8" id="KW-0508">mRNA splicing</keyword>
<sequence>MSLAGAVTPGMLTPTGDLDLRKIGQARNTLMNVKLSQVSDSVEGQTVVDPKGYLTDLQSMIPTYGGDINDIKKARLLLKSVRETNPNHPPAWIASARLEEVTGKVQTARNLIMKGCEVNPKSEDLWLEAARLQPPDTARAVIAQAVRHIPTSVRIWIKAADLELETKAKRRVYRKALEHIPNSVRLWKAAVELEDPEDARILLSRAVECCPTSVDLWLALARLETYENARKVLNKARENIPTDRQIWTTAAKLEEANGNNHMVDKIIDRAISSLTANGVEINREHWFKEAIEAEKSGSVHCCQVRGDVFSYLQGHHHITLYKSERLLISIAMHIHAQPSHHTLASFPPSMNAERSCRGVNPLEKVRQLAPGITLKRAFKLGCPAGSSWRGPDQLSNCLMCGASGGGTLPGLPDEVHLAGGLEASCPVEARVVTKRVLIRAIIGQGVEEEDRKHTWMEDAEACASQGAHECARAIYAHALATFPSKKSIWLRAAYFEKTHGTRESLETLLQRAVAHCPKSEVLWLMGAKSKWMAGDVPAARGILSLAFQANPNSEEIWLAAVKLESENSEYERARRLLAKARASAPTPRVMMKSSKLEWALNNLDQSLKLLDEAIKVFPEFPKVWLMKGQIEEHMGLLEQAYETYMMGMKQCPSSVPLWRLLSLLEEKRGMLTKARSVLEKGRLRNPKCPELWLEAVRVELRAGLRDIANNQMAKALQECPSSGILWAEAIFLEPRPQRKTKSVDALKKCEHDPHVLLAVSKLFWCERKITKCREWFNRTVKIEPDLGDAWAFFYKFELLNGPEELQEEVKKRCVTAEPHHGEHWCRVSKDIRNWRFTTEQILALVAKDLPIPV</sequence>
<dbReference type="InterPro" id="IPR045075">
    <property type="entry name" value="Syf1-like"/>
</dbReference>
<proteinExistence type="predicted"/>
<reference evidence="13" key="1">
    <citation type="submission" date="2020-11" db="EMBL/GenBank/DDBJ databases">
        <authorList>
            <person name="Tran Van P."/>
        </authorList>
    </citation>
    <scope>NUCLEOTIDE SEQUENCE</scope>
</reference>
<evidence type="ECO:0000256" key="12">
    <source>
        <dbReference type="ARBA" id="ARBA00046247"/>
    </source>
</evidence>
<keyword evidence="6" id="KW-0747">Spliceosome</keyword>
<dbReference type="GO" id="GO:0071013">
    <property type="term" value="C:catalytic step 2 spliceosome"/>
    <property type="evidence" value="ECO:0007669"/>
    <property type="project" value="TreeGrafter"/>
</dbReference>
<evidence type="ECO:0000256" key="5">
    <source>
        <dbReference type="ARBA" id="ARBA00022664"/>
    </source>
</evidence>
<dbReference type="AlphaFoldDB" id="A0A7R9CPF4"/>
<protein>
    <recommendedName>
        <fullName evidence="3">Pre-mRNA-processing factor 6</fullName>
    </recommendedName>
    <alternativeName>
        <fullName evidence="11">PRP6 homolog</fullName>
    </alternativeName>
    <alternativeName>
        <fullName evidence="10">U5 snRNP-associated 102 kDa protein</fullName>
    </alternativeName>
</protein>
<dbReference type="SMART" id="SM00386">
    <property type="entry name" value="HAT"/>
    <property type="match status" value="15"/>
</dbReference>
<evidence type="ECO:0000256" key="7">
    <source>
        <dbReference type="ARBA" id="ARBA00022737"/>
    </source>
</evidence>
<evidence type="ECO:0000256" key="2">
    <source>
        <dbReference type="ARBA" id="ARBA00004642"/>
    </source>
</evidence>
<keyword evidence="5" id="KW-0507">mRNA processing</keyword>
<dbReference type="FunFam" id="1.25.40.10:FF:003529">
    <property type="entry name" value="Uncharacterized protein"/>
    <property type="match status" value="1"/>
</dbReference>
<dbReference type="GO" id="GO:0016607">
    <property type="term" value="C:nuclear speck"/>
    <property type="evidence" value="ECO:0007669"/>
    <property type="project" value="UniProtKB-SubCell"/>
</dbReference>
<keyword evidence="7" id="KW-0677">Repeat</keyword>
<dbReference type="EMBL" id="OC317985">
    <property type="protein sequence ID" value="CAD7400057.1"/>
    <property type="molecule type" value="Genomic_DNA"/>
</dbReference>
<accession>A0A7R9CPF4</accession>
<dbReference type="FunFam" id="1.25.40.10:FF:000054">
    <property type="entry name" value="Pre-mRNA processing factor 6"/>
    <property type="match status" value="1"/>
</dbReference>
<name>A0A7R9CPF4_TIMCR</name>
<evidence type="ECO:0000256" key="10">
    <source>
        <dbReference type="ARBA" id="ARBA00031070"/>
    </source>
</evidence>
<dbReference type="SUPFAM" id="SSF48452">
    <property type="entry name" value="TPR-like"/>
    <property type="match status" value="3"/>
</dbReference>
<dbReference type="PANTHER" id="PTHR11246:SF1">
    <property type="entry name" value="PRE-MRNA-PROCESSING FACTOR 6"/>
    <property type="match status" value="1"/>
</dbReference>
<evidence type="ECO:0000256" key="1">
    <source>
        <dbReference type="ARBA" id="ARBA00004324"/>
    </source>
</evidence>
<comment type="subcellular location">
    <subcellularLocation>
        <location evidence="1">Nucleus speckle</location>
    </subcellularLocation>
    <subcellularLocation>
        <location evidence="2">Nucleus</location>
        <location evidence="2">Nucleoplasm</location>
    </subcellularLocation>
</comment>
<dbReference type="GO" id="GO:0000244">
    <property type="term" value="P:spliceosomal tri-snRNP complex assembly"/>
    <property type="evidence" value="ECO:0007669"/>
    <property type="project" value="TreeGrafter"/>
</dbReference>
<keyword evidence="9" id="KW-0539">Nucleus</keyword>
<organism evidence="13">
    <name type="scientific">Timema cristinae</name>
    <name type="common">Walking stick</name>
    <dbReference type="NCBI Taxonomy" id="61476"/>
    <lineage>
        <taxon>Eukaryota</taxon>
        <taxon>Metazoa</taxon>
        <taxon>Ecdysozoa</taxon>
        <taxon>Arthropoda</taxon>
        <taxon>Hexapoda</taxon>
        <taxon>Insecta</taxon>
        <taxon>Pterygota</taxon>
        <taxon>Neoptera</taxon>
        <taxon>Polyneoptera</taxon>
        <taxon>Phasmatodea</taxon>
        <taxon>Timematodea</taxon>
        <taxon>Timematoidea</taxon>
        <taxon>Timematidae</taxon>
        <taxon>Timema</taxon>
    </lineage>
</organism>
<dbReference type="Gene3D" id="1.25.40.10">
    <property type="entry name" value="Tetratricopeptide repeat domain"/>
    <property type="match status" value="5"/>
</dbReference>